<dbReference type="PANTHER" id="PTHR11014:SF55">
    <property type="entry name" value="IAA-AMINO ACID HYDROLASE ILR1-LIKE 4"/>
    <property type="match status" value="1"/>
</dbReference>
<sequence length="80" mass="9339">MVGIARKIHENPELEYEKFEISKLIRSKLDKLGIPYNYPVSVIGVGISEPPFVALWANMDVLSVQEEMDWEHMRKMCCRE</sequence>
<comment type="caution">
    <text evidence="1">The sequence shown here is derived from an EMBL/GenBank/DDBJ whole genome shotgun (WGS) entry which is preliminary data.</text>
</comment>
<reference evidence="1 2" key="1">
    <citation type="journal article" date="2024" name="G3 (Bethesda)">
        <title>Genome assembly of Hibiscus sabdariffa L. provides insights into metabolisms of medicinal natural products.</title>
        <authorList>
            <person name="Kim T."/>
        </authorList>
    </citation>
    <scope>NUCLEOTIDE SEQUENCE [LARGE SCALE GENOMIC DNA]</scope>
    <source>
        <strain evidence="1">TK-2024</strain>
        <tissue evidence="1">Old leaves</tissue>
    </source>
</reference>
<dbReference type="InterPro" id="IPR017439">
    <property type="entry name" value="Amidohydrolase"/>
</dbReference>
<dbReference type="Proteomes" id="UP001396334">
    <property type="component" value="Unassembled WGS sequence"/>
</dbReference>
<keyword evidence="2" id="KW-1185">Reference proteome</keyword>
<name>A0ABR2QES2_9ROSI</name>
<dbReference type="Gene3D" id="3.40.630.10">
    <property type="entry name" value="Zn peptidases"/>
    <property type="match status" value="1"/>
</dbReference>
<evidence type="ECO:0000313" key="1">
    <source>
        <dbReference type="EMBL" id="KAK8999084.1"/>
    </source>
</evidence>
<proteinExistence type="predicted"/>
<organism evidence="1 2">
    <name type="scientific">Hibiscus sabdariffa</name>
    <name type="common">roselle</name>
    <dbReference type="NCBI Taxonomy" id="183260"/>
    <lineage>
        <taxon>Eukaryota</taxon>
        <taxon>Viridiplantae</taxon>
        <taxon>Streptophyta</taxon>
        <taxon>Embryophyta</taxon>
        <taxon>Tracheophyta</taxon>
        <taxon>Spermatophyta</taxon>
        <taxon>Magnoliopsida</taxon>
        <taxon>eudicotyledons</taxon>
        <taxon>Gunneridae</taxon>
        <taxon>Pentapetalae</taxon>
        <taxon>rosids</taxon>
        <taxon>malvids</taxon>
        <taxon>Malvales</taxon>
        <taxon>Malvaceae</taxon>
        <taxon>Malvoideae</taxon>
        <taxon>Hibiscus</taxon>
    </lineage>
</organism>
<gene>
    <name evidence="1" type="ORF">V6N11_070262</name>
</gene>
<protein>
    <submittedName>
        <fullName evidence="1">Uncharacterized protein</fullName>
    </submittedName>
</protein>
<dbReference type="PANTHER" id="PTHR11014">
    <property type="entry name" value="PEPTIDASE M20 FAMILY MEMBER"/>
    <property type="match status" value="1"/>
</dbReference>
<dbReference type="SUPFAM" id="SSF53187">
    <property type="entry name" value="Zn-dependent exopeptidases"/>
    <property type="match status" value="1"/>
</dbReference>
<dbReference type="EMBL" id="JBBPBN010000040">
    <property type="protein sequence ID" value="KAK8999084.1"/>
    <property type="molecule type" value="Genomic_DNA"/>
</dbReference>
<evidence type="ECO:0000313" key="2">
    <source>
        <dbReference type="Proteomes" id="UP001396334"/>
    </source>
</evidence>
<accession>A0ABR2QES2</accession>